<comment type="caution">
    <text evidence="1">The sequence shown here is derived from an EMBL/GenBank/DDBJ whole genome shotgun (WGS) entry which is preliminary data.</text>
</comment>
<sequence>MIAIEIINQMIPPLKTSDSAEMAMRWMEELRTNQLPVLDNGFYQGLISEEIILEENDLKKKVGDYPLVGKNCYVYFHQHIYEILKVASDNQVEIIAVLDEDNQFHGVINMEDTITAFAQTAAVQSPGGIIVLSLNQIDYSLAEISRLIEADNAKILSSCITNDVLDPSKIKLTLKLNITNLSHIIATLERFGYKIIARFHETKQTTSDKERLDILMRYLDI</sequence>
<accession>A0ABT8KLF7</accession>
<dbReference type="Gene3D" id="3.10.580.10">
    <property type="entry name" value="CBS-domain"/>
    <property type="match status" value="1"/>
</dbReference>
<evidence type="ECO:0000313" key="1">
    <source>
        <dbReference type="EMBL" id="MDN5201556.1"/>
    </source>
</evidence>
<protein>
    <submittedName>
        <fullName evidence="1">CBS domain-containing protein</fullName>
    </submittedName>
</protein>
<dbReference type="Proteomes" id="UP001172082">
    <property type="component" value="Unassembled WGS sequence"/>
</dbReference>
<dbReference type="InterPro" id="IPR046342">
    <property type="entry name" value="CBS_dom_sf"/>
</dbReference>
<name>A0ABT8KLF7_9BACT</name>
<evidence type="ECO:0000313" key="2">
    <source>
        <dbReference type="Proteomes" id="UP001172082"/>
    </source>
</evidence>
<proteinExistence type="predicted"/>
<organism evidence="1 2">
    <name type="scientific">Splendidivirga corallicola</name>
    <dbReference type="NCBI Taxonomy" id="3051826"/>
    <lineage>
        <taxon>Bacteria</taxon>
        <taxon>Pseudomonadati</taxon>
        <taxon>Bacteroidota</taxon>
        <taxon>Cytophagia</taxon>
        <taxon>Cytophagales</taxon>
        <taxon>Splendidivirgaceae</taxon>
        <taxon>Splendidivirga</taxon>
    </lineage>
</organism>
<gene>
    <name evidence="1" type="ORF">QQ008_09295</name>
</gene>
<dbReference type="CDD" id="cd17783">
    <property type="entry name" value="CBS_pair_bac"/>
    <property type="match status" value="1"/>
</dbReference>
<keyword evidence="2" id="KW-1185">Reference proteome</keyword>
<reference evidence="1" key="1">
    <citation type="submission" date="2023-06" db="EMBL/GenBank/DDBJ databases">
        <title>Genomic of Parafulvivirga corallium.</title>
        <authorList>
            <person name="Wang G."/>
        </authorList>
    </citation>
    <scope>NUCLEOTIDE SEQUENCE</scope>
    <source>
        <strain evidence="1">BMA10</strain>
    </source>
</reference>
<dbReference type="SUPFAM" id="SSF54631">
    <property type="entry name" value="CBS-domain pair"/>
    <property type="match status" value="1"/>
</dbReference>
<dbReference type="EMBL" id="JAUJEA010000003">
    <property type="protein sequence ID" value="MDN5201556.1"/>
    <property type="molecule type" value="Genomic_DNA"/>
</dbReference>
<dbReference type="RefSeq" id="WP_346751584.1">
    <property type="nucleotide sequence ID" value="NZ_JAUJEA010000003.1"/>
</dbReference>